<dbReference type="AlphaFoldDB" id="A0A514Z8T4"/>
<evidence type="ECO:0000256" key="1">
    <source>
        <dbReference type="SAM" id="MobiDB-lite"/>
    </source>
</evidence>
<dbReference type="RefSeq" id="WP_142766568.1">
    <property type="nucleotide sequence ID" value="NZ_CP041356.1"/>
</dbReference>
<organism evidence="2 3">
    <name type="scientific">Lactococcus protaetiae</name>
    <dbReference type="NCBI Taxonomy" id="2592653"/>
    <lineage>
        <taxon>Bacteria</taxon>
        <taxon>Bacillati</taxon>
        <taxon>Bacillota</taxon>
        <taxon>Bacilli</taxon>
        <taxon>Lactobacillales</taxon>
        <taxon>Streptococcaceae</taxon>
        <taxon>Lactococcus</taxon>
    </lineage>
</organism>
<protein>
    <submittedName>
        <fullName evidence="2">Uncharacterized protein</fullName>
    </submittedName>
</protein>
<evidence type="ECO:0000313" key="2">
    <source>
        <dbReference type="EMBL" id="QDK70998.1"/>
    </source>
</evidence>
<dbReference type="Proteomes" id="UP000315128">
    <property type="component" value="Chromosome"/>
</dbReference>
<keyword evidence="3" id="KW-1185">Reference proteome</keyword>
<proteinExistence type="predicted"/>
<evidence type="ECO:0000313" key="3">
    <source>
        <dbReference type="Proteomes" id="UP000315128"/>
    </source>
</evidence>
<feature type="compositionally biased region" description="Polar residues" evidence="1">
    <location>
        <begin position="92"/>
        <end position="110"/>
    </location>
</feature>
<accession>A0A514Z8T4</accession>
<reference evidence="2 3" key="1">
    <citation type="submission" date="2019-07" db="EMBL/GenBank/DDBJ databases">
        <title>Genome sequencing of KACC 19320.</title>
        <authorList>
            <person name="Heo J."/>
            <person name="Kim S.-J."/>
            <person name="Kim J.-S."/>
            <person name="Hong S.-B."/>
            <person name="Kwon S.-W."/>
        </authorList>
    </citation>
    <scope>NUCLEOTIDE SEQUENCE [LARGE SCALE GENOMIC DNA]</scope>
    <source>
        <strain evidence="2 3">KACC 19320</strain>
    </source>
</reference>
<feature type="compositionally biased region" description="Low complexity" evidence="1">
    <location>
        <begin position="72"/>
        <end position="91"/>
    </location>
</feature>
<sequence>MSNNYQARTRKKRMTPLLILTGLIAILFAAGGFAGGYFVGQHHANSKTSANFTKGQGQTGGFAGDRKNGDMGTVSTISSSSVTIKTRSGSSETFTINSSTSVQEAQMGQGPNQGGTTSSSSSDDSSSSASLSDVTTGSNVVIIPTSSTSKTAKTIMLMPSGMGNNDNSTAGNS</sequence>
<dbReference type="KEGG" id="lack:FLP15_07280"/>
<feature type="compositionally biased region" description="Low complexity" evidence="1">
    <location>
        <begin position="114"/>
        <end position="135"/>
    </location>
</feature>
<feature type="region of interest" description="Disordered" evidence="1">
    <location>
        <begin position="49"/>
        <end position="135"/>
    </location>
</feature>
<gene>
    <name evidence="2" type="ORF">FLP15_07280</name>
</gene>
<name>A0A514Z8T4_9LACT</name>
<dbReference type="OrthoDB" id="9842838at2"/>
<dbReference type="EMBL" id="CP041356">
    <property type="protein sequence ID" value="QDK70998.1"/>
    <property type="molecule type" value="Genomic_DNA"/>
</dbReference>